<dbReference type="AlphaFoldDB" id="A0AAN8WWW6"/>
<keyword evidence="3 6" id="KW-0812">Transmembrane</keyword>
<dbReference type="Proteomes" id="UP001381693">
    <property type="component" value="Unassembled WGS sequence"/>
</dbReference>
<evidence type="ECO:0000313" key="8">
    <source>
        <dbReference type="Proteomes" id="UP001381693"/>
    </source>
</evidence>
<dbReference type="EMBL" id="JAXCGZ010015636">
    <property type="protein sequence ID" value="KAK7069978.1"/>
    <property type="molecule type" value="Genomic_DNA"/>
</dbReference>
<feature type="transmembrane region" description="Helical" evidence="6">
    <location>
        <begin position="45"/>
        <end position="65"/>
    </location>
</feature>
<evidence type="ECO:0000313" key="7">
    <source>
        <dbReference type="EMBL" id="KAK7069978.1"/>
    </source>
</evidence>
<dbReference type="InterPro" id="IPR010540">
    <property type="entry name" value="CmpB_TMEM229"/>
</dbReference>
<dbReference type="Pfam" id="PF06541">
    <property type="entry name" value="ABC_trans_CmpB"/>
    <property type="match status" value="1"/>
</dbReference>
<evidence type="ECO:0000256" key="1">
    <source>
        <dbReference type="ARBA" id="ARBA00004141"/>
    </source>
</evidence>
<organism evidence="7 8">
    <name type="scientific">Halocaridina rubra</name>
    <name type="common">Hawaiian red shrimp</name>
    <dbReference type="NCBI Taxonomy" id="373956"/>
    <lineage>
        <taxon>Eukaryota</taxon>
        <taxon>Metazoa</taxon>
        <taxon>Ecdysozoa</taxon>
        <taxon>Arthropoda</taxon>
        <taxon>Crustacea</taxon>
        <taxon>Multicrustacea</taxon>
        <taxon>Malacostraca</taxon>
        <taxon>Eumalacostraca</taxon>
        <taxon>Eucarida</taxon>
        <taxon>Decapoda</taxon>
        <taxon>Pleocyemata</taxon>
        <taxon>Caridea</taxon>
        <taxon>Atyoidea</taxon>
        <taxon>Atyidae</taxon>
        <taxon>Halocaridina</taxon>
    </lineage>
</organism>
<reference evidence="7 8" key="1">
    <citation type="submission" date="2023-11" db="EMBL/GenBank/DDBJ databases">
        <title>Halocaridina rubra genome assembly.</title>
        <authorList>
            <person name="Smith C."/>
        </authorList>
    </citation>
    <scope>NUCLEOTIDE SEQUENCE [LARGE SCALE GENOMIC DNA]</scope>
    <source>
        <strain evidence="7">EP-1</strain>
        <tissue evidence="7">Whole</tissue>
    </source>
</reference>
<evidence type="ECO:0000256" key="6">
    <source>
        <dbReference type="SAM" id="Phobius"/>
    </source>
</evidence>
<evidence type="ECO:0000256" key="2">
    <source>
        <dbReference type="ARBA" id="ARBA00006371"/>
    </source>
</evidence>
<evidence type="ECO:0000256" key="4">
    <source>
        <dbReference type="ARBA" id="ARBA00022989"/>
    </source>
</evidence>
<gene>
    <name evidence="7" type="ORF">SK128_023395</name>
</gene>
<dbReference type="GO" id="GO:0016020">
    <property type="term" value="C:membrane"/>
    <property type="evidence" value="ECO:0007669"/>
    <property type="project" value="UniProtKB-SubCell"/>
</dbReference>
<name>A0AAN8WWW6_HALRR</name>
<comment type="caution">
    <text evidence="7">The sequence shown here is derived from an EMBL/GenBank/DDBJ whole genome shotgun (WGS) entry which is preliminary data.</text>
</comment>
<evidence type="ECO:0008006" key="9">
    <source>
        <dbReference type="Google" id="ProtNLM"/>
    </source>
</evidence>
<proteinExistence type="inferred from homology"/>
<comment type="subcellular location">
    <subcellularLocation>
        <location evidence="1">Membrane</location>
        <topology evidence="1">Multi-pass membrane protein</topology>
    </subcellularLocation>
</comment>
<accession>A0AAN8WWW6</accession>
<keyword evidence="8" id="KW-1185">Reference proteome</keyword>
<comment type="similarity">
    <text evidence="2">Belongs to the TMEM229 family.</text>
</comment>
<keyword evidence="5 6" id="KW-0472">Membrane</keyword>
<evidence type="ECO:0000256" key="3">
    <source>
        <dbReference type="ARBA" id="ARBA00022692"/>
    </source>
</evidence>
<feature type="transmembrane region" description="Helical" evidence="6">
    <location>
        <begin position="18"/>
        <end position="38"/>
    </location>
</feature>
<dbReference type="PANTHER" id="PTHR31746">
    <property type="entry name" value="TRANSMEMBRANE PROTEIN 229 FAMILY MEMBER"/>
    <property type="match status" value="1"/>
</dbReference>
<evidence type="ECO:0000256" key="5">
    <source>
        <dbReference type="ARBA" id="ARBA00023136"/>
    </source>
</evidence>
<sequence>MTCHASLPEPEVSVWLRLYIYGLHGFLTEILFTAAWDFALHQDWALSGCTSVWSLLIYSIGSLVVEKFYRTYYATVPILLRGLIYVAWIYLWEYTTGRILRMYGACPWDYSERSYNLQGLITLEYFPAWYSASLLTEQFLIHNVLYLSLYSQDNHNRLHQKG</sequence>
<keyword evidence="4 6" id="KW-1133">Transmembrane helix</keyword>
<protein>
    <recommendedName>
        <fullName evidence="9">Transmembrane protein 229B</fullName>
    </recommendedName>
</protein>
<feature type="transmembrane region" description="Helical" evidence="6">
    <location>
        <begin position="71"/>
        <end position="92"/>
    </location>
</feature>
<dbReference type="PANTHER" id="PTHR31746:SF3">
    <property type="entry name" value="TRANSMEMBRANE PROTEIN 229B"/>
    <property type="match status" value="1"/>
</dbReference>